<evidence type="ECO:0008006" key="3">
    <source>
        <dbReference type="Google" id="ProtNLM"/>
    </source>
</evidence>
<dbReference type="OrthoDB" id="5593278at2759"/>
<organism evidence="1 2">
    <name type="scientific">Claviceps pazoutovae</name>
    <dbReference type="NCBI Taxonomy" id="1649127"/>
    <lineage>
        <taxon>Eukaryota</taxon>
        <taxon>Fungi</taxon>
        <taxon>Dikarya</taxon>
        <taxon>Ascomycota</taxon>
        <taxon>Pezizomycotina</taxon>
        <taxon>Sordariomycetes</taxon>
        <taxon>Hypocreomycetidae</taxon>
        <taxon>Hypocreales</taxon>
        <taxon>Clavicipitaceae</taxon>
        <taxon>Claviceps</taxon>
    </lineage>
</organism>
<evidence type="ECO:0000313" key="2">
    <source>
        <dbReference type="Proteomes" id="UP000706124"/>
    </source>
</evidence>
<dbReference type="EMBL" id="SRPO01000010">
    <property type="protein sequence ID" value="KAG5948984.1"/>
    <property type="molecule type" value="Genomic_DNA"/>
</dbReference>
<evidence type="ECO:0000313" key="1">
    <source>
        <dbReference type="EMBL" id="KAG5948984.1"/>
    </source>
</evidence>
<comment type="caution">
    <text evidence="1">The sequence shown here is derived from an EMBL/GenBank/DDBJ whole genome shotgun (WGS) entry which is preliminary data.</text>
</comment>
<proteinExistence type="predicted"/>
<dbReference type="Proteomes" id="UP000706124">
    <property type="component" value="Unassembled WGS sequence"/>
</dbReference>
<dbReference type="InterPro" id="IPR053720">
    <property type="entry name" value="Psm_Assembly_Chaperone"/>
</dbReference>
<protein>
    <recommendedName>
        <fullName evidence="3">Proteasome assembly chaperone 3</fullName>
    </recommendedName>
</protein>
<dbReference type="InterPro" id="IPR018788">
    <property type="entry name" value="Proteasome_assmbl_chp_3"/>
</dbReference>
<accession>A0A9P7MJT4</accession>
<dbReference type="PANTHER" id="PTHR31051:SF1">
    <property type="entry name" value="PROTEASOME ASSEMBLY CHAPERONE 3"/>
    <property type="match status" value="1"/>
</dbReference>
<dbReference type="Gene3D" id="3.30.230.90">
    <property type="match status" value="1"/>
</dbReference>
<sequence length="145" mass="15527">MNEVREDEFPAPSRQASGTVNGIETQVTSLGFSDKIVITISQEGRLAQWIQVPLISPPDGLVELPLPSTGQGVLPLTHLTATTLLGSGGDDRETLGHLYAGQIASHISLIAPEDRRTLILGLGLSNSKAERTDFFDLVDLVKKVV</sequence>
<reference evidence="1 2" key="1">
    <citation type="journal article" date="2020" name="bioRxiv">
        <title>Whole genome comparisons of ergot fungi reveals the divergence and evolution of species within the genus Claviceps are the result of varying mechanisms driving genome evolution and host range expansion.</title>
        <authorList>
            <person name="Wyka S.A."/>
            <person name="Mondo S.J."/>
            <person name="Liu M."/>
            <person name="Dettman J."/>
            <person name="Nalam V."/>
            <person name="Broders K.D."/>
        </authorList>
    </citation>
    <scope>NUCLEOTIDE SEQUENCE [LARGE SCALE GENOMIC DNA]</scope>
    <source>
        <strain evidence="1 2">CCC 1485</strain>
    </source>
</reference>
<dbReference type="AlphaFoldDB" id="A0A9P7MJT4"/>
<keyword evidence="2" id="KW-1185">Reference proteome</keyword>
<name>A0A9P7MJT4_9HYPO</name>
<dbReference type="Pfam" id="PF10178">
    <property type="entry name" value="PAC3"/>
    <property type="match status" value="1"/>
</dbReference>
<dbReference type="GO" id="GO:0043248">
    <property type="term" value="P:proteasome assembly"/>
    <property type="evidence" value="ECO:0007669"/>
    <property type="project" value="InterPro"/>
</dbReference>
<dbReference type="PANTHER" id="PTHR31051">
    <property type="entry name" value="PROTEASOME ASSEMBLY CHAPERONE 3"/>
    <property type="match status" value="1"/>
</dbReference>
<gene>
    <name evidence="1" type="ORF">E4U60_000093</name>
</gene>